<dbReference type="SUPFAM" id="SSF53474">
    <property type="entry name" value="alpha/beta-Hydrolases"/>
    <property type="match status" value="1"/>
</dbReference>
<protein>
    <submittedName>
        <fullName evidence="3">Hydrolase_4 domain-containing protein</fullName>
    </submittedName>
</protein>
<evidence type="ECO:0000259" key="1">
    <source>
        <dbReference type="Pfam" id="PF12146"/>
    </source>
</evidence>
<sequence length="579" mass="67072">MSVSPNRENKSDVRIQINSKKVIDTKKFKTIRSSKSDKRSKKEIFDNLRCQITDLRSIDESDIKEMQSQYFALIELNDIGKINESQSENHHSNPEIFNKVIDTEQLDETQINLINDKPKNDSEKTAKCNVTKNLIKSLTCENQKTCYFDSKKFIEIREKCKKLSNETLESKKELFYKKHTMRPLLISRKQELYLEILRELRNEKFSLPCRCPLDDKISAFYWLSKKSKVLLHTIECIITILFDKSRGKSIYERGAFWPCPTEYFFYKTDKNIVIDDGLHVKQDKTYLLPNDEVVLPLKDQEIKVKVSKAKENVNYEGLYLFGFNHPCYRNEDPIQFFFVQSNNNSIACAFVKHFLRSRYLIIFSHPNGTDISDNIIGFPNLFDFARFMEVNIIAYDYSGYGISNGIPNEKTSIDNLQSILDHAKNVLNYPEERIILWGYSLGGAISSLVARNNKNIGGLILYGAPASIKAVLKTKIFKKKVIKDKYTKNTPFSTAEAVKEVECPTLIIHSKKDTLISHVHGLKIFQNAKTPVLPLLLENSNHDYMDVAYEGWKKIREFLEYEVAFVHSDDATPSMRNFP</sequence>
<reference evidence="3" key="1">
    <citation type="submission" date="2017-02" db="UniProtKB">
        <authorList>
            <consortium name="WormBaseParasite"/>
        </authorList>
    </citation>
    <scope>IDENTIFICATION</scope>
</reference>
<name>A0A0N5BNR6_STREA</name>
<dbReference type="Pfam" id="PF12146">
    <property type="entry name" value="Hydrolase_4"/>
    <property type="match status" value="1"/>
</dbReference>
<feature type="domain" description="Serine aminopeptidase S33" evidence="1">
    <location>
        <begin position="390"/>
        <end position="471"/>
    </location>
</feature>
<dbReference type="AlphaFoldDB" id="A0A0N5BNR6"/>
<dbReference type="Proteomes" id="UP000046392">
    <property type="component" value="Unplaced"/>
</dbReference>
<keyword evidence="2" id="KW-1185">Reference proteome</keyword>
<accession>A0A0N5BNR6</accession>
<dbReference type="InterPro" id="IPR022742">
    <property type="entry name" value="Hydrolase_4"/>
</dbReference>
<proteinExistence type="predicted"/>
<dbReference type="STRING" id="174720.A0A0N5BNR6"/>
<organism evidence="2 3">
    <name type="scientific">Strongyloides papillosus</name>
    <name type="common">Intestinal threadworm</name>
    <dbReference type="NCBI Taxonomy" id="174720"/>
    <lineage>
        <taxon>Eukaryota</taxon>
        <taxon>Metazoa</taxon>
        <taxon>Ecdysozoa</taxon>
        <taxon>Nematoda</taxon>
        <taxon>Chromadorea</taxon>
        <taxon>Rhabditida</taxon>
        <taxon>Tylenchina</taxon>
        <taxon>Panagrolaimomorpha</taxon>
        <taxon>Strongyloidoidea</taxon>
        <taxon>Strongyloididae</taxon>
        <taxon>Strongyloides</taxon>
    </lineage>
</organism>
<dbReference type="Gene3D" id="3.40.50.1820">
    <property type="entry name" value="alpha/beta hydrolase"/>
    <property type="match status" value="1"/>
</dbReference>
<dbReference type="WBParaSite" id="SPAL_0000754300.1">
    <property type="protein sequence ID" value="SPAL_0000754300.1"/>
    <property type="gene ID" value="SPAL_0000754300"/>
</dbReference>
<dbReference type="PANTHER" id="PTHR12277:SF81">
    <property type="entry name" value="PROTEIN ABHD13"/>
    <property type="match status" value="1"/>
</dbReference>
<evidence type="ECO:0000313" key="3">
    <source>
        <dbReference type="WBParaSite" id="SPAL_0000754300.1"/>
    </source>
</evidence>
<dbReference type="PANTHER" id="PTHR12277">
    <property type="entry name" value="ALPHA/BETA HYDROLASE DOMAIN-CONTAINING PROTEIN"/>
    <property type="match status" value="1"/>
</dbReference>
<evidence type="ECO:0000313" key="2">
    <source>
        <dbReference type="Proteomes" id="UP000046392"/>
    </source>
</evidence>
<dbReference type="InterPro" id="IPR029058">
    <property type="entry name" value="AB_hydrolase_fold"/>
</dbReference>